<dbReference type="EMBL" id="FNPV01000001">
    <property type="protein sequence ID" value="SDY30181.1"/>
    <property type="molecule type" value="Genomic_DNA"/>
</dbReference>
<organism evidence="1 2">
    <name type="scientific">Tindallia californiensis</name>
    <dbReference type="NCBI Taxonomy" id="159292"/>
    <lineage>
        <taxon>Bacteria</taxon>
        <taxon>Bacillati</taxon>
        <taxon>Bacillota</taxon>
        <taxon>Clostridia</taxon>
        <taxon>Peptostreptococcales</taxon>
        <taxon>Tindalliaceae</taxon>
        <taxon>Tindallia</taxon>
    </lineage>
</organism>
<dbReference type="PANTHER" id="PTHR45569:SF1">
    <property type="entry name" value="SENSOR PROTEIN KDPD"/>
    <property type="match status" value="1"/>
</dbReference>
<dbReference type="GO" id="GO:0005886">
    <property type="term" value="C:plasma membrane"/>
    <property type="evidence" value="ECO:0007669"/>
    <property type="project" value="TreeGrafter"/>
</dbReference>
<dbReference type="SUPFAM" id="SSF52402">
    <property type="entry name" value="Adenine nucleotide alpha hydrolases-like"/>
    <property type="match status" value="1"/>
</dbReference>
<keyword evidence="2" id="KW-1185">Reference proteome</keyword>
<dbReference type="AlphaFoldDB" id="A0A1H3IR75"/>
<evidence type="ECO:0000313" key="2">
    <source>
        <dbReference type="Proteomes" id="UP000199230"/>
    </source>
</evidence>
<name>A0A1H3IR75_9FIRM</name>
<dbReference type="Proteomes" id="UP000199230">
    <property type="component" value="Unassembled WGS sequence"/>
</dbReference>
<dbReference type="RefSeq" id="WP_093310155.1">
    <property type="nucleotide sequence ID" value="NZ_FNPV01000001.1"/>
</dbReference>
<proteinExistence type="predicted"/>
<dbReference type="OrthoDB" id="1707003at2"/>
<dbReference type="GO" id="GO:0000155">
    <property type="term" value="F:phosphorelay sensor kinase activity"/>
    <property type="evidence" value="ECO:0007669"/>
    <property type="project" value="TreeGrafter"/>
</dbReference>
<accession>A0A1H3IR75</accession>
<evidence type="ECO:0000313" key="1">
    <source>
        <dbReference type="EMBL" id="SDY30181.1"/>
    </source>
</evidence>
<dbReference type="STRING" id="159292.SAMN05192546_101255"/>
<dbReference type="PANTHER" id="PTHR45569">
    <property type="entry name" value="SENSOR PROTEIN KDPD"/>
    <property type="match status" value="1"/>
</dbReference>
<sequence>MATKGNVMVCVTQQKTCERLIRKGAEIRDDVGGKLMVIHVTPTSLQILGNYHQPEALDYLYEISKSMSAEMTVIRSKDTIDTLETFAKKNEITTIVLGESLRPSKENTIVTDLQKRLGKETEIKIVPV</sequence>
<reference evidence="1 2" key="1">
    <citation type="submission" date="2016-10" db="EMBL/GenBank/DDBJ databases">
        <authorList>
            <person name="de Groot N.N."/>
        </authorList>
    </citation>
    <scope>NUCLEOTIDE SEQUENCE [LARGE SCALE GENOMIC DNA]</scope>
    <source>
        <strain evidence="1 2">APO</strain>
    </source>
</reference>
<protein>
    <submittedName>
        <fullName evidence="1">Universal stress protein family protein</fullName>
    </submittedName>
</protein>
<dbReference type="InterPro" id="IPR052023">
    <property type="entry name" value="Histidine_kinase_KdpD"/>
</dbReference>
<gene>
    <name evidence="1" type="ORF">SAMN05192546_101255</name>
</gene>